<dbReference type="GO" id="GO:0016020">
    <property type="term" value="C:membrane"/>
    <property type="evidence" value="ECO:0007669"/>
    <property type="project" value="UniProtKB-SubCell"/>
</dbReference>
<comment type="subcellular location">
    <subcellularLocation>
        <location evidence="1">Membrane</location>
        <topology evidence="1">Multi-pass membrane protein</topology>
    </subcellularLocation>
</comment>
<feature type="transmembrane region" description="Helical" evidence="5">
    <location>
        <begin position="123"/>
        <end position="140"/>
    </location>
</feature>
<dbReference type="Gene3D" id="1.20.1250.20">
    <property type="entry name" value="MFS general substrate transporter like domains"/>
    <property type="match status" value="1"/>
</dbReference>
<dbReference type="EMBL" id="JABDTM020027252">
    <property type="protein sequence ID" value="KAH0810806.1"/>
    <property type="molecule type" value="Genomic_DNA"/>
</dbReference>
<evidence type="ECO:0000256" key="3">
    <source>
        <dbReference type="ARBA" id="ARBA00022989"/>
    </source>
</evidence>
<dbReference type="GO" id="GO:0006820">
    <property type="term" value="P:monoatomic anion transport"/>
    <property type="evidence" value="ECO:0007669"/>
    <property type="project" value="TreeGrafter"/>
</dbReference>
<evidence type="ECO:0008006" key="8">
    <source>
        <dbReference type="Google" id="ProtNLM"/>
    </source>
</evidence>
<evidence type="ECO:0000256" key="1">
    <source>
        <dbReference type="ARBA" id="ARBA00004141"/>
    </source>
</evidence>
<protein>
    <recommendedName>
        <fullName evidence="8">Major facilitator superfamily (MFS) profile domain-containing protein</fullName>
    </recommendedName>
</protein>
<organism evidence="6 7">
    <name type="scientific">Tenebrio molitor</name>
    <name type="common">Yellow mealworm beetle</name>
    <dbReference type="NCBI Taxonomy" id="7067"/>
    <lineage>
        <taxon>Eukaryota</taxon>
        <taxon>Metazoa</taxon>
        <taxon>Ecdysozoa</taxon>
        <taxon>Arthropoda</taxon>
        <taxon>Hexapoda</taxon>
        <taxon>Insecta</taxon>
        <taxon>Pterygota</taxon>
        <taxon>Neoptera</taxon>
        <taxon>Endopterygota</taxon>
        <taxon>Coleoptera</taxon>
        <taxon>Polyphaga</taxon>
        <taxon>Cucujiformia</taxon>
        <taxon>Tenebrionidae</taxon>
        <taxon>Tenebrio</taxon>
    </lineage>
</organism>
<dbReference type="Pfam" id="PF07690">
    <property type="entry name" value="MFS_1"/>
    <property type="match status" value="1"/>
</dbReference>
<reference evidence="6" key="1">
    <citation type="journal article" date="2020" name="J Insects Food Feed">
        <title>The yellow mealworm (Tenebrio molitor) genome: a resource for the emerging insects as food and feed industry.</title>
        <authorList>
            <person name="Eriksson T."/>
            <person name="Andere A."/>
            <person name="Kelstrup H."/>
            <person name="Emery V."/>
            <person name="Picard C."/>
        </authorList>
    </citation>
    <scope>NUCLEOTIDE SEQUENCE</scope>
    <source>
        <strain evidence="6">Stoneville</strain>
        <tissue evidence="6">Whole head</tissue>
    </source>
</reference>
<dbReference type="InterPro" id="IPR036259">
    <property type="entry name" value="MFS_trans_sf"/>
</dbReference>
<evidence type="ECO:0000256" key="4">
    <source>
        <dbReference type="ARBA" id="ARBA00023136"/>
    </source>
</evidence>
<dbReference type="PANTHER" id="PTHR11662:SF415">
    <property type="entry name" value="AT30085P-RELATED"/>
    <property type="match status" value="1"/>
</dbReference>
<dbReference type="GO" id="GO:0022857">
    <property type="term" value="F:transmembrane transporter activity"/>
    <property type="evidence" value="ECO:0007669"/>
    <property type="project" value="InterPro"/>
</dbReference>
<dbReference type="Proteomes" id="UP000719412">
    <property type="component" value="Unassembled WGS sequence"/>
</dbReference>
<dbReference type="InterPro" id="IPR011701">
    <property type="entry name" value="MFS"/>
</dbReference>
<evidence type="ECO:0000313" key="6">
    <source>
        <dbReference type="EMBL" id="KAH0810806.1"/>
    </source>
</evidence>
<feature type="transmembrane region" description="Helical" evidence="5">
    <location>
        <begin position="272"/>
        <end position="296"/>
    </location>
</feature>
<keyword evidence="4 5" id="KW-0472">Membrane</keyword>
<dbReference type="InterPro" id="IPR050382">
    <property type="entry name" value="MFS_Na/Anion_cotransporter"/>
</dbReference>
<reference evidence="6" key="2">
    <citation type="submission" date="2021-08" db="EMBL/GenBank/DDBJ databases">
        <authorList>
            <person name="Eriksson T."/>
        </authorList>
    </citation>
    <scope>NUCLEOTIDE SEQUENCE</scope>
    <source>
        <strain evidence="6">Stoneville</strain>
        <tissue evidence="6">Whole head</tissue>
    </source>
</reference>
<name>A0A8J6HAN1_TENMO</name>
<accession>A0A8J6HAN1</accession>
<feature type="transmembrane region" description="Helical" evidence="5">
    <location>
        <begin position="18"/>
        <end position="35"/>
    </location>
</feature>
<dbReference type="AlphaFoldDB" id="A0A8J6HAN1"/>
<feature type="transmembrane region" description="Helical" evidence="5">
    <location>
        <begin position="93"/>
        <end position="111"/>
    </location>
</feature>
<sequence length="638" mass="71723">MESEDTGQAKRYLIPRRYVMVMLLGLITVSTYITRNCLTVTAPFFTNKRASNVTVESNDSKVCVNLRRERTNSQFDDRHIARYNWDLKDVDSIMKFFYLGYGLAHIPGGVVCDKYGVKHPVELSLGLTALGTLFTPVLIQKTEGNAVFLSILTFIIGLSQGILVPAAASMVAHWVPRRERATLSTCASIGMVAGAVINNFGTEAIIIAHHDWSLPFYIYGGMTLGLFLLWYLLASSNPHVDPNISPVERFYLDIEMRGTVDHRNKKIPFCRIFSTLDVWCLIAIVSSFMCLWLYMISNMTHYLDDVLKLPLKVRQFWVTAPFLFMVMAAVGLAVLSDWAINKEYVNVVTMRKHLLLWMRKIQVAPDININIKEAEEQLLFGEHMCKATELKIKDGRFIMVCQADVLNTVAYRRAIFKPPIPNTLCRACKIHPDTLTHLLVSTGLLERSNPSSGPVSIGGPMSLPCSGMSRLGLISKEPRRFFVQLAFTELQSFLYSERISGDVAYLSECWDQTRHERSSLIGRPMSGQSIPNKTRTQRCPIRRMLGQYSPLSTYHLRCAPILTVPIPNLPVSVAEKALESLRSPPSLGGGMKDVSFPLPGISSNIRKDKVQFEYPSSLGRVHGTSHLPRDGFVRRMPP</sequence>
<feature type="transmembrane region" description="Helical" evidence="5">
    <location>
        <begin position="214"/>
        <end position="233"/>
    </location>
</feature>
<dbReference type="PANTHER" id="PTHR11662">
    <property type="entry name" value="SOLUTE CARRIER FAMILY 17"/>
    <property type="match status" value="1"/>
</dbReference>
<keyword evidence="2 5" id="KW-0812">Transmembrane</keyword>
<comment type="caution">
    <text evidence="6">The sequence shown here is derived from an EMBL/GenBank/DDBJ whole genome shotgun (WGS) entry which is preliminary data.</text>
</comment>
<evidence type="ECO:0000256" key="2">
    <source>
        <dbReference type="ARBA" id="ARBA00022692"/>
    </source>
</evidence>
<proteinExistence type="predicted"/>
<dbReference type="SUPFAM" id="SSF103473">
    <property type="entry name" value="MFS general substrate transporter"/>
    <property type="match status" value="1"/>
</dbReference>
<evidence type="ECO:0000256" key="5">
    <source>
        <dbReference type="SAM" id="Phobius"/>
    </source>
</evidence>
<feature type="transmembrane region" description="Helical" evidence="5">
    <location>
        <begin position="316"/>
        <end position="335"/>
    </location>
</feature>
<feature type="transmembrane region" description="Helical" evidence="5">
    <location>
        <begin position="146"/>
        <end position="175"/>
    </location>
</feature>
<feature type="transmembrane region" description="Helical" evidence="5">
    <location>
        <begin position="187"/>
        <end position="208"/>
    </location>
</feature>
<keyword evidence="7" id="KW-1185">Reference proteome</keyword>
<gene>
    <name evidence="6" type="ORF">GEV33_011985</name>
</gene>
<evidence type="ECO:0000313" key="7">
    <source>
        <dbReference type="Proteomes" id="UP000719412"/>
    </source>
</evidence>
<keyword evidence="3 5" id="KW-1133">Transmembrane helix</keyword>